<organism evidence="1 2">
    <name type="scientific">Raoultella planticola</name>
    <name type="common">Klebsiella planticola</name>
    <dbReference type="NCBI Taxonomy" id="575"/>
    <lineage>
        <taxon>Bacteria</taxon>
        <taxon>Pseudomonadati</taxon>
        <taxon>Pseudomonadota</taxon>
        <taxon>Gammaproteobacteria</taxon>
        <taxon>Enterobacterales</taxon>
        <taxon>Enterobacteriaceae</taxon>
        <taxon>Klebsiella/Raoultella group</taxon>
        <taxon>Raoultella</taxon>
    </lineage>
</organism>
<name>A0A485D829_RAOPL</name>
<reference evidence="1 2" key="1">
    <citation type="submission" date="2019-03" db="EMBL/GenBank/DDBJ databases">
        <authorList>
            <consortium name="Pathogen Informatics"/>
        </authorList>
    </citation>
    <scope>NUCLEOTIDE SEQUENCE [LARGE SCALE GENOMIC DNA]</scope>
    <source>
        <strain evidence="1 2">NCTC12998</strain>
    </source>
</reference>
<accession>A0A485D829</accession>
<dbReference type="AlphaFoldDB" id="A0A485D829"/>
<dbReference type="Proteomes" id="UP000345637">
    <property type="component" value="Unassembled WGS sequence"/>
</dbReference>
<dbReference type="EMBL" id="CAADJE010000042">
    <property type="protein sequence ID" value="VFS92861.1"/>
    <property type="molecule type" value="Genomic_DNA"/>
</dbReference>
<sequence>MLTGYIKISVIHDVFNIELKLKSNIRIPGDKHHSTSVSEKFKVLYSACQLKRMTELL</sequence>
<evidence type="ECO:0000313" key="2">
    <source>
        <dbReference type="Proteomes" id="UP000345637"/>
    </source>
</evidence>
<protein>
    <submittedName>
        <fullName evidence="1">Uncharacterized protein</fullName>
    </submittedName>
</protein>
<evidence type="ECO:0000313" key="1">
    <source>
        <dbReference type="EMBL" id="VFS92861.1"/>
    </source>
</evidence>
<proteinExistence type="predicted"/>
<gene>
    <name evidence="1" type="ORF">NCTC12998_07483</name>
</gene>